<dbReference type="VEuPathDB" id="VectorBase:LDEU001864"/>
<accession>A0A443SRK8</accession>
<dbReference type="STRING" id="299467.A0A443SRK8"/>
<feature type="domain" description="Ig-like" evidence="1">
    <location>
        <begin position="69"/>
        <end position="181"/>
    </location>
</feature>
<dbReference type="OrthoDB" id="5969272at2759"/>
<evidence type="ECO:0000313" key="2">
    <source>
        <dbReference type="EMBL" id="RWS30176.1"/>
    </source>
</evidence>
<comment type="caution">
    <text evidence="2">The sequence shown here is derived from an EMBL/GenBank/DDBJ whole genome shotgun (WGS) entry which is preliminary data.</text>
</comment>
<name>A0A443SRK8_9ACAR</name>
<dbReference type="EMBL" id="NCKV01000608">
    <property type="protein sequence ID" value="RWS30176.1"/>
    <property type="molecule type" value="Genomic_DNA"/>
</dbReference>
<keyword evidence="2" id="KW-0675">Receptor</keyword>
<dbReference type="InterPro" id="IPR007110">
    <property type="entry name" value="Ig-like_dom"/>
</dbReference>
<sequence length="187" mass="21205">MQSETNDEEKEKTNQCTITAIAMNEQTRITNVFTNNVQKINYLIFSCFIEESFVFAFRIDAFGEDVLYPKFSDEPANKVTFYNTTGAVIACSANGIPQPSISWITVHTIKHKVNPSMAQQHSFVHTYNKVNDVPGLRYQRPDGSLVFPPFSTDQYNEDIHSQTYRCLATNTYGTVVSRNVRVKAGKL</sequence>
<keyword evidence="3" id="KW-1185">Reference proteome</keyword>
<gene>
    <name evidence="2" type="ORF">B4U80_01887</name>
</gene>
<dbReference type="Proteomes" id="UP000288716">
    <property type="component" value="Unassembled WGS sequence"/>
</dbReference>
<reference evidence="2 3" key="1">
    <citation type="journal article" date="2018" name="Gigascience">
        <title>Genomes of trombidid mites reveal novel predicted allergens and laterally-transferred genes associated with secondary metabolism.</title>
        <authorList>
            <person name="Dong X."/>
            <person name="Chaisiri K."/>
            <person name="Xia D."/>
            <person name="Armstrong S.D."/>
            <person name="Fang Y."/>
            <person name="Donnelly M.J."/>
            <person name="Kadowaki T."/>
            <person name="McGarry J.W."/>
            <person name="Darby A.C."/>
            <person name="Makepeace B.L."/>
        </authorList>
    </citation>
    <scope>NUCLEOTIDE SEQUENCE [LARGE SCALE GENOMIC DNA]</scope>
    <source>
        <strain evidence="2">UoL-UT</strain>
    </source>
</reference>
<evidence type="ECO:0000313" key="3">
    <source>
        <dbReference type="Proteomes" id="UP000288716"/>
    </source>
</evidence>
<dbReference type="AlphaFoldDB" id="A0A443SRK8"/>
<dbReference type="InterPro" id="IPR013783">
    <property type="entry name" value="Ig-like_fold"/>
</dbReference>
<dbReference type="PROSITE" id="PS50835">
    <property type="entry name" value="IG_LIKE"/>
    <property type="match status" value="1"/>
</dbReference>
<protein>
    <submittedName>
        <fullName evidence="2">Netrin receptor DSCAM-like protein</fullName>
    </submittedName>
</protein>
<evidence type="ECO:0000259" key="1">
    <source>
        <dbReference type="PROSITE" id="PS50835"/>
    </source>
</evidence>
<organism evidence="2 3">
    <name type="scientific">Leptotrombidium deliense</name>
    <dbReference type="NCBI Taxonomy" id="299467"/>
    <lineage>
        <taxon>Eukaryota</taxon>
        <taxon>Metazoa</taxon>
        <taxon>Ecdysozoa</taxon>
        <taxon>Arthropoda</taxon>
        <taxon>Chelicerata</taxon>
        <taxon>Arachnida</taxon>
        <taxon>Acari</taxon>
        <taxon>Acariformes</taxon>
        <taxon>Trombidiformes</taxon>
        <taxon>Prostigmata</taxon>
        <taxon>Anystina</taxon>
        <taxon>Parasitengona</taxon>
        <taxon>Trombiculoidea</taxon>
        <taxon>Trombiculidae</taxon>
        <taxon>Leptotrombidium</taxon>
    </lineage>
</organism>
<proteinExistence type="predicted"/>
<dbReference type="SUPFAM" id="SSF48726">
    <property type="entry name" value="Immunoglobulin"/>
    <property type="match status" value="1"/>
</dbReference>
<dbReference type="Gene3D" id="2.60.40.10">
    <property type="entry name" value="Immunoglobulins"/>
    <property type="match status" value="1"/>
</dbReference>
<dbReference type="InterPro" id="IPR036179">
    <property type="entry name" value="Ig-like_dom_sf"/>
</dbReference>